<sequence>MALLGTHPRRRLVAAAAAVAAVAPTASIDIAHADTTVAAVVFYTPVDAQTARTGSGVHLLLGTSGKSVQLSYSTDDGANWSPIGGPLTPSAGMVDTTWVTAISGKVDLQATASLTDGSTSSDVVEDLMLSPTGGTQFTEPNKTDPSTHETLCGPFVRPRIKVVKGTCSAVPLGFYTSRLTGLTQARVSGRTTGTAVHSAIAPALGTSAPVAAAAAPSGGYFRLPVTLSPAQVAARRAVVRVTDGVSSEAVETPLYAQIVTHVRSTAIPYAGGYVIRTQLADQYGQPVVGAPARLTGYANGSSTPVNQLVATDVNGEATFPSVVPPNGFYIAVADLDLNGSKAASEPSFETVVGHLAHAAPGRALYHNNARAKGAGGTVGDSRRGTANAAARRYQWIDQDGHLSYSTLAARRGGTRQASQPGHLTWVNAHGAPYNPRWLGRGRFETRVWSGIRKRRGLRNADMTFQQNAARGLSVEWEVKDIRPFAKTAVLNTAFASLAASARRAYGSNWQNRVQIKVLSNLSGGQRFGLRVLKAAHAHGFSTMYLARGAATRHQIPASAHGYVDFVRGAAGTLYAYDPPAWQKDKPVPKDPALTAR</sequence>
<name>A0A1I1DI99_9ACTN</name>
<evidence type="ECO:0000313" key="2">
    <source>
        <dbReference type="EMBL" id="SFB72788.1"/>
    </source>
</evidence>
<evidence type="ECO:0000256" key="1">
    <source>
        <dbReference type="SAM" id="SignalP"/>
    </source>
</evidence>
<evidence type="ECO:0000313" key="3">
    <source>
        <dbReference type="Proteomes" id="UP000198832"/>
    </source>
</evidence>
<evidence type="ECO:0008006" key="4">
    <source>
        <dbReference type="Google" id="ProtNLM"/>
    </source>
</evidence>
<dbReference type="PROSITE" id="PS51318">
    <property type="entry name" value="TAT"/>
    <property type="match status" value="1"/>
</dbReference>
<proteinExistence type="predicted"/>
<dbReference type="AlphaFoldDB" id="A0A1I1DI99"/>
<organism evidence="2 3">
    <name type="scientific">Nocardioides terrae</name>
    <dbReference type="NCBI Taxonomy" id="574651"/>
    <lineage>
        <taxon>Bacteria</taxon>
        <taxon>Bacillati</taxon>
        <taxon>Actinomycetota</taxon>
        <taxon>Actinomycetes</taxon>
        <taxon>Propionibacteriales</taxon>
        <taxon>Nocardioidaceae</taxon>
        <taxon>Nocardioides</taxon>
    </lineage>
</organism>
<keyword evidence="3" id="KW-1185">Reference proteome</keyword>
<accession>A0A1I1DI99</accession>
<gene>
    <name evidence="2" type="ORF">SAMN04487968_101176</name>
</gene>
<reference evidence="2 3" key="1">
    <citation type="submission" date="2016-10" db="EMBL/GenBank/DDBJ databases">
        <authorList>
            <person name="de Groot N.N."/>
        </authorList>
    </citation>
    <scope>NUCLEOTIDE SEQUENCE [LARGE SCALE GENOMIC DNA]</scope>
    <source>
        <strain evidence="2 3">CGMCC 1.7056</strain>
    </source>
</reference>
<feature type="chain" id="PRO_5011686806" description="Carboxypeptidase regulatory-like domain-containing protein" evidence="1">
    <location>
        <begin position="34"/>
        <end position="596"/>
    </location>
</feature>
<feature type="signal peptide" evidence="1">
    <location>
        <begin position="1"/>
        <end position="33"/>
    </location>
</feature>
<protein>
    <recommendedName>
        <fullName evidence="4">Carboxypeptidase regulatory-like domain-containing protein</fullName>
    </recommendedName>
</protein>
<keyword evidence="1" id="KW-0732">Signal</keyword>
<dbReference type="Proteomes" id="UP000198832">
    <property type="component" value="Unassembled WGS sequence"/>
</dbReference>
<dbReference type="EMBL" id="FOLB01000001">
    <property type="protein sequence ID" value="SFB72788.1"/>
    <property type="molecule type" value="Genomic_DNA"/>
</dbReference>
<dbReference type="InterPro" id="IPR006311">
    <property type="entry name" value="TAT_signal"/>
</dbReference>